<dbReference type="GeneTree" id="ENSGT00940000170905"/>
<keyword evidence="10" id="KW-0325">Glycoprotein</keyword>
<evidence type="ECO:0000256" key="4">
    <source>
        <dbReference type="ARBA" id="ARBA00022729"/>
    </source>
</evidence>
<keyword evidence="6" id="KW-0130">Cell adhesion</keyword>
<evidence type="ECO:0000256" key="1">
    <source>
        <dbReference type="ARBA" id="ARBA00004167"/>
    </source>
</evidence>
<keyword evidence="4 12" id="KW-0732">Signal</keyword>
<sequence>MALLVIILFLTAVQCAEMHDGEAIPLILEPNVTAVLGQEVSLRCLYRGDQKVVSSSWSREDFKKTIKLASFNGHKNFGKEGFSTPASFTNLTVTVNISRVEAEGHYTCQFDLGEEIVKDTLFIRVLVQPNVSAVVKEEVVNGTHYQSVTCSADGARPEPRISWEVGGAAPSGRVFTTKTESSSGPSGSSSLTSVLRFPTHMIGQDRVECVVQHPALSKPRRISAQVQMFATPNITIETALSDRGRRLEVTCRATGGRPRPIVTWLLDGDAPTATWADSNSVSTSYSFPTGHHEGENLTCEVSHPTLPRRLLRTVVTPTYYLSSVHLHNRSTEPGSVEVVRVGEGVSSLHLLLDVQGNVPYYLINCTKEGSPLPQGVEVVGTTLRLLGPVKLLYSGLYECVAYFHAHRAGVQLNISVQARVPPAVKVKTRKEADSVLYECVASDAFPAPNVTWTVPHGVEVSTSQSTTTHSGTFSSSNVLMVASCVPREEKVECVVEHELLEEAERREMMLPRCASPNITLQYGLDQDEGHVLLTCTVESVRTRPHVSWHVEGAENNGRFAGVPDLLVEDSHDVLVIRNMLKLSLAEFAGRSVACVVQHESLEEPENKTIHLPSRVPLVANATVGPQRDHAQWLAVCEIFGDVSGVNVSWILPDNNTATTSTPDPQENKVTASYQFQLFQHEGQTLTCLVVSDQGAEVRKPVLVPRYYISSVTVLNQTTRAFSDGRVVHQLALEEGLPQQKILFKVYGNVTSYKMSCFRSDGSAARTLGGALLFPQPASRHEEGLYTCHASYCHHTATVQLEVTVTSSATQYMVLASVCFSSAAAVVLVLGAVLCVFCKKNVREPIVSLKHKEKRESVGTLLSLMQDSRSPEVRKASLAGGRDQAYAELVSFSIVLMEKSTV</sequence>
<dbReference type="Pfam" id="PF08205">
    <property type="entry name" value="C2-set_2"/>
    <property type="match status" value="3"/>
</dbReference>
<evidence type="ECO:0000256" key="6">
    <source>
        <dbReference type="ARBA" id="ARBA00022889"/>
    </source>
</evidence>
<reference evidence="14" key="3">
    <citation type="submission" date="2025-09" db="UniProtKB">
        <authorList>
            <consortium name="Ensembl"/>
        </authorList>
    </citation>
    <scope>IDENTIFICATION</scope>
</reference>
<dbReference type="InterPro" id="IPR036179">
    <property type="entry name" value="Ig-like_dom_sf"/>
</dbReference>
<dbReference type="InterPro" id="IPR003597">
    <property type="entry name" value="Ig_C1-set"/>
</dbReference>
<dbReference type="Ensembl" id="ENSDCDT00010015929.1">
    <property type="protein sequence ID" value="ENSDCDP00010015083.1"/>
    <property type="gene ID" value="ENSDCDG00010006927.1"/>
</dbReference>
<dbReference type="InterPro" id="IPR013162">
    <property type="entry name" value="CD80_C2-set"/>
</dbReference>
<dbReference type="SMART" id="SM00407">
    <property type="entry name" value="IGc1"/>
    <property type="match status" value="2"/>
</dbReference>
<reference evidence="14 15" key="1">
    <citation type="submission" date="2020-06" db="EMBL/GenBank/DDBJ databases">
        <authorList>
            <consortium name="Wellcome Sanger Institute Data Sharing"/>
        </authorList>
    </citation>
    <scope>NUCLEOTIDE SEQUENCE [LARGE SCALE GENOMIC DNA]</scope>
</reference>
<evidence type="ECO:0000256" key="3">
    <source>
        <dbReference type="ARBA" id="ARBA00022692"/>
    </source>
</evidence>
<evidence type="ECO:0000256" key="9">
    <source>
        <dbReference type="ARBA" id="ARBA00023157"/>
    </source>
</evidence>
<evidence type="ECO:0000256" key="7">
    <source>
        <dbReference type="ARBA" id="ARBA00022989"/>
    </source>
</evidence>
<feature type="transmembrane region" description="Helical" evidence="11">
    <location>
        <begin position="811"/>
        <end position="836"/>
    </location>
</feature>
<evidence type="ECO:0000313" key="15">
    <source>
        <dbReference type="Proteomes" id="UP000694580"/>
    </source>
</evidence>
<proteinExistence type="inferred from homology"/>
<feature type="chain" id="PRO_5044260498" description="Ig-like domain-containing protein" evidence="12">
    <location>
        <begin position="16"/>
        <end position="901"/>
    </location>
</feature>
<dbReference type="GO" id="GO:0043296">
    <property type="term" value="C:apical junction complex"/>
    <property type="evidence" value="ECO:0007669"/>
    <property type="project" value="TreeGrafter"/>
</dbReference>
<dbReference type="SUPFAM" id="SSF48726">
    <property type="entry name" value="Immunoglobulin"/>
    <property type="match status" value="5"/>
</dbReference>
<dbReference type="PROSITE" id="PS50835">
    <property type="entry name" value="IG_LIKE"/>
    <property type="match status" value="6"/>
</dbReference>
<dbReference type="InterPro" id="IPR007110">
    <property type="entry name" value="Ig-like_dom"/>
</dbReference>
<keyword evidence="5" id="KW-0677">Repeat</keyword>
<keyword evidence="3 11" id="KW-0812">Transmembrane</keyword>
<dbReference type="InterPro" id="IPR003599">
    <property type="entry name" value="Ig_sub"/>
</dbReference>
<feature type="domain" description="Ig-like" evidence="13">
    <location>
        <begin position="25"/>
        <end position="109"/>
    </location>
</feature>
<dbReference type="GO" id="GO:0007157">
    <property type="term" value="P:heterophilic cell-cell adhesion via plasma membrane cell adhesion molecules"/>
    <property type="evidence" value="ECO:0007669"/>
    <property type="project" value="TreeGrafter"/>
</dbReference>
<evidence type="ECO:0000256" key="11">
    <source>
        <dbReference type="SAM" id="Phobius"/>
    </source>
</evidence>
<dbReference type="InterPro" id="IPR051427">
    <property type="entry name" value="Nectin/Nectin-like"/>
</dbReference>
<evidence type="ECO:0000256" key="10">
    <source>
        <dbReference type="ARBA" id="ARBA00023180"/>
    </source>
</evidence>
<keyword evidence="8 11" id="KW-0472">Membrane</keyword>
<dbReference type="Proteomes" id="UP000694580">
    <property type="component" value="Chromosome 13"/>
</dbReference>
<name>A0AAY4B261_9TELE</name>
<dbReference type="PANTHER" id="PTHR23277">
    <property type="entry name" value="NECTIN-RELATED"/>
    <property type="match status" value="1"/>
</dbReference>
<dbReference type="InterPro" id="IPR013783">
    <property type="entry name" value="Ig-like_fold"/>
</dbReference>
<evidence type="ECO:0000256" key="8">
    <source>
        <dbReference type="ARBA" id="ARBA00023136"/>
    </source>
</evidence>
<feature type="signal peptide" evidence="12">
    <location>
        <begin position="1"/>
        <end position="15"/>
    </location>
</feature>
<dbReference type="Gene3D" id="2.60.40.10">
    <property type="entry name" value="Immunoglobulins"/>
    <property type="match status" value="5"/>
</dbReference>
<keyword evidence="9" id="KW-1015">Disulfide bond</keyword>
<comment type="subcellular location">
    <subcellularLocation>
        <location evidence="1">Membrane</location>
        <topology evidence="1">Single-pass membrane protein</topology>
    </subcellularLocation>
</comment>
<dbReference type="InterPro" id="IPR013106">
    <property type="entry name" value="Ig_V-set"/>
</dbReference>
<evidence type="ECO:0000256" key="2">
    <source>
        <dbReference type="ARBA" id="ARBA00007810"/>
    </source>
</evidence>
<dbReference type="GO" id="GO:0007156">
    <property type="term" value="P:homophilic cell adhesion via plasma membrane adhesion molecules"/>
    <property type="evidence" value="ECO:0007669"/>
    <property type="project" value="TreeGrafter"/>
</dbReference>
<evidence type="ECO:0000259" key="13">
    <source>
        <dbReference type="PROSITE" id="PS50835"/>
    </source>
</evidence>
<evidence type="ECO:0000313" key="14">
    <source>
        <dbReference type="Ensembl" id="ENSDCDP00010015083.1"/>
    </source>
</evidence>
<evidence type="ECO:0000256" key="12">
    <source>
        <dbReference type="SAM" id="SignalP"/>
    </source>
</evidence>
<evidence type="ECO:0000256" key="5">
    <source>
        <dbReference type="ARBA" id="ARBA00022737"/>
    </source>
</evidence>
<dbReference type="GO" id="GO:0005912">
    <property type="term" value="C:adherens junction"/>
    <property type="evidence" value="ECO:0007669"/>
    <property type="project" value="TreeGrafter"/>
</dbReference>
<protein>
    <recommendedName>
        <fullName evidence="13">Ig-like domain-containing protein</fullName>
    </recommendedName>
</protein>
<dbReference type="PANTHER" id="PTHR23277:SF107">
    <property type="entry name" value="HEMICENTIN-1"/>
    <property type="match status" value="1"/>
</dbReference>
<feature type="domain" description="Ig-like" evidence="13">
    <location>
        <begin position="129"/>
        <end position="223"/>
    </location>
</feature>
<feature type="domain" description="Ig-like" evidence="13">
    <location>
        <begin position="422"/>
        <end position="509"/>
    </location>
</feature>
<organism evidence="14 15">
    <name type="scientific">Denticeps clupeoides</name>
    <name type="common">denticle herring</name>
    <dbReference type="NCBI Taxonomy" id="299321"/>
    <lineage>
        <taxon>Eukaryota</taxon>
        <taxon>Metazoa</taxon>
        <taxon>Chordata</taxon>
        <taxon>Craniata</taxon>
        <taxon>Vertebrata</taxon>
        <taxon>Euteleostomi</taxon>
        <taxon>Actinopterygii</taxon>
        <taxon>Neopterygii</taxon>
        <taxon>Teleostei</taxon>
        <taxon>Clupei</taxon>
        <taxon>Clupeiformes</taxon>
        <taxon>Denticipitoidei</taxon>
        <taxon>Denticipitidae</taxon>
        <taxon>Denticeps</taxon>
    </lineage>
</organism>
<keyword evidence="7 11" id="KW-1133">Transmembrane helix</keyword>
<feature type="domain" description="Ig-like" evidence="13">
    <location>
        <begin position="232"/>
        <end position="316"/>
    </location>
</feature>
<comment type="similarity">
    <text evidence="2">Belongs to the nectin family.</text>
</comment>
<feature type="domain" description="Ig-like" evidence="13">
    <location>
        <begin position="612"/>
        <end position="805"/>
    </location>
</feature>
<gene>
    <name evidence="14" type="primary">IGDCC4</name>
</gene>
<dbReference type="SMART" id="SM00409">
    <property type="entry name" value="IG"/>
    <property type="match status" value="3"/>
</dbReference>
<reference evidence="14" key="2">
    <citation type="submission" date="2025-08" db="UniProtKB">
        <authorList>
            <consortium name="Ensembl"/>
        </authorList>
    </citation>
    <scope>IDENTIFICATION</scope>
</reference>
<dbReference type="Pfam" id="PF07686">
    <property type="entry name" value="V-set"/>
    <property type="match status" value="1"/>
</dbReference>
<keyword evidence="15" id="KW-1185">Reference proteome</keyword>
<dbReference type="AlphaFoldDB" id="A0AAY4B261"/>
<accession>A0AAY4B261</accession>
<feature type="domain" description="Ig-like" evidence="13">
    <location>
        <begin position="516"/>
        <end position="610"/>
    </location>
</feature>
<dbReference type="GO" id="GO:0016020">
    <property type="term" value="C:membrane"/>
    <property type="evidence" value="ECO:0007669"/>
    <property type="project" value="UniProtKB-SubCell"/>
</dbReference>